<dbReference type="Pfam" id="PF00664">
    <property type="entry name" value="ABC_membrane"/>
    <property type="match status" value="1"/>
</dbReference>
<dbReference type="NCBIfam" id="TIGR01842">
    <property type="entry name" value="type_I_sec_PrtD"/>
    <property type="match status" value="1"/>
</dbReference>
<comment type="caution">
    <text evidence="10">The sequence shown here is derived from an EMBL/GenBank/DDBJ whole genome shotgun (WGS) entry which is preliminary data.</text>
</comment>
<feature type="transmembrane region" description="Helical" evidence="7">
    <location>
        <begin position="60"/>
        <end position="80"/>
    </location>
</feature>
<feature type="transmembrane region" description="Helical" evidence="7">
    <location>
        <begin position="25"/>
        <end position="48"/>
    </location>
</feature>
<dbReference type="SMART" id="SM00382">
    <property type="entry name" value="AAA"/>
    <property type="match status" value="1"/>
</dbReference>
<dbReference type="GO" id="GO:0005886">
    <property type="term" value="C:plasma membrane"/>
    <property type="evidence" value="ECO:0007669"/>
    <property type="project" value="UniProtKB-SubCell"/>
</dbReference>
<keyword evidence="6 7" id="KW-0472">Membrane</keyword>
<dbReference type="STRING" id="1280946.HY29_14160"/>
<gene>
    <name evidence="10" type="ORF">HY29_14160</name>
</gene>
<dbReference type="SUPFAM" id="SSF52540">
    <property type="entry name" value="P-loop containing nucleoside triphosphate hydrolases"/>
    <property type="match status" value="1"/>
</dbReference>
<evidence type="ECO:0000256" key="2">
    <source>
        <dbReference type="ARBA" id="ARBA00022692"/>
    </source>
</evidence>
<dbReference type="RefSeq" id="WP_051601360.1">
    <property type="nucleotide sequence ID" value="NZ_AWFF01000037.1"/>
</dbReference>
<dbReference type="PANTHER" id="PTHR43394">
    <property type="entry name" value="ATP-DEPENDENT PERMEASE MDL1, MITOCHONDRIAL"/>
    <property type="match status" value="1"/>
</dbReference>
<protein>
    <recommendedName>
        <fullName evidence="12">Type I secretion system permease/ATPase</fullName>
    </recommendedName>
</protein>
<dbReference type="eggNOG" id="COG4618">
    <property type="taxonomic scope" value="Bacteria"/>
</dbReference>
<evidence type="ECO:0000256" key="3">
    <source>
        <dbReference type="ARBA" id="ARBA00022741"/>
    </source>
</evidence>
<dbReference type="PATRIC" id="fig|1280946.3.peg.1842"/>
<feature type="transmembrane region" description="Helical" evidence="7">
    <location>
        <begin position="149"/>
        <end position="178"/>
    </location>
</feature>
<sequence>MSAQKYMPDSECATPVEVLRKSRSAIIAVGVFSVFLNLLVLAGPLYMLQVYDRVLISGSMQTLVILTILVAVMFAVYSFIESVRSGLLVHISARFERELAPVVFDIVQHQSLVSFGAREGRPVRDLAELRQFIAGPALRAFFDLPLAPIFFLVLFLMHWSLGLLALGGAVILCGLALYTQKASRPLVEQSNDLTNDGAVFAQATWRGAEVVRALGMQRTLRGRWIEKTSQADEMAVQVSGIINDASAATKGFRMFLQSALLGAGAVLALKGVATPGVIIAGSIIGARMVTPIEQIASQWRQIIRARASWRRLNTCFDGLEPASGSRIDLPPIKGALHVENMFAPAPAQTKPFLQAVTFSMEPGEVVGVLGPSGSGKTSLARVVSGIWPYSLGAVRIDGAELSAYDSDTLGRQIGYLPQSIELLPGTVGENIARMKTGETSQGVIEAAEAANAHQMILSLKGGYETPVGPGGLGLSAGQRQRIGLARALYGDPKLVVLDEPNSNLDHDGDEALSKTIASLKANGVAVLIIGHRPSTLRHADKILVLKEGKVQAFGGRDEVLGRVLAGQNRGAARVQLVDKKGAET</sequence>
<dbReference type="PROSITE" id="PS00211">
    <property type="entry name" value="ABC_TRANSPORTER_1"/>
    <property type="match status" value="1"/>
</dbReference>
<keyword evidence="5 7" id="KW-1133">Transmembrane helix</keyword>
<evidence type="ECO:0000259" key="8">
    <source>
        <dbReference type="PROSITE" id="PS50893"/>
    </source>
</evidence>
<dbReference type="SUPFAM" id="SSF90123">
    <property type="entry name" value="ABC transporter transmembrane region"/>
    <property type="match status" value="1"/>
</dbReference>
<dbReference type="PROSITE" id="PS50893">
    <property type="entry name" value="ABC_TRANSPORTER_2"/>
    <property type="match status" value="1"/>
</dbReference>
<dbReference type="InterPro" id="IPR027417">
    <property type="entry name" value="P-loop_NTPase"/>
</dbReference>
<dbReference type="AlphaFoldDB" id="A0A062U9I0"/>
<dbReference type="InterPro" id="IPR003439">
    <property type="entry name" value="ABC_transporter-like_ATP-bd"/>
</dbReference>
<dbReference type="GO" id="GO:0015421">
    <property type="term" value="F:ABC-type oligopeptide transporter activity"/>
    <property type="evidence" value="ECO:0007669"/>
    <property type="project" value="TreeGrafter"/>
</dbReference>
<dbReference type="GO" id="GO:0016887">
    <property type="term" value="F:ATP hydrolysis activity"/>
    <property type="evidence" value="ECO:0007669"/>
    <property type="project" value="InterPro"/>
</dbReference>
<dbReference type="GO" id="GO:0030256">
    <property type="term" value="C:type I protein secretion system complex"/>
    <property type="evidence" value="ECO:0007669"/>
    <property type="project" value="InterPro"/>
</dbReference>
<evidence type="ECO:0000313" key="11">
    <source>
        <dbReference type="Proteomes" id="UP000027037"/>
    </source>
</evidence>
<dbReference type="GO" id="GO:0030253">
    <property type="term" value="P:protein secretion by the type I secretion system"/>
    <property type="evidence" value="ECO:0007669"/>
    <property type="project" value="InterPro"/>
</dbReference>
<dbReference type="EMBL" id="AWFF01000037">
    <property type="protein sequence ID" value="KCZ54398.1"/>
    <property type="molecule type" value="Genomic_DNA"/>
</dbReference>
<proteinExistence type="predicted"/>
<keyword evidence="3" id="KW-0547">Nucleotide-binding</keyword>
<dbReference type="InterPro" id="IPR010128">
    <property type="entry name" value="ATPase_T1SS_PrtD-like"/>
</dbReference>
<dbReference type="InterPro" id="IPR011527">
    <property type="entry name" value="ABC1_TM_dom"/>
</dbReference>
<evidence type="ECO:0000256" key="4">
    <source>
        <dbReference type="ARBA" id="ARBA00022840"/>
    </source>
</evidence>
<dbReference type="InterPro" id="IPR003593">
    <property type="entry name" value="AAA+_ATPase"/>
</dbReference>
<evidence type="ECO:0000256" key="5">
    <source>
        <dbReference type="ARBA" id="ARBA00022989"/>
    </source>
</evidence>
<accession>A0A062U9I0</accession>
<dbReference type="InterPro" id="IPR017871">
    <property type="entry name" value="ABC_transporter-like_CS"/>
</dbReference>
<dbReference type="PANTHER" id="PTHR43394:SF1">
    <property type="entry name" value="ATP-BINDING CASSETTE SUB-FAMILY B MEMBER 10, MITOCHONDRIAL"/>
    <property type="match status" value="1"/>
</dbReference>
<dbReference type="GO" id="GO:0005524">
    <property type="term" value="F:ATP binding"/>
    <property type="evidence" value="ECO:0007669"/>
    <property type="project" value="UniProtKB-KW"/>
</dbReference>
<dbReference type="Pfam" id="PF00005">
    <property type="entry name" value="ABC_tran"/>
    <property type="match status" value="1"/>
</dbReference>
<keyword evidence="11" id="KW-1185">Reference proteome</keyword>
<evidence type="ECO:0000256" key="6">
    <source>
        <dbReference type="ARBA" id="ARBA00023136"/>
    </source>
</evidence>
<dbReference type="InterPro" id="IPR036640">
    <property type="entry name" value="ABC1_TM_sf"/>
</dbReference>
<name>A0A062U9I0_9PROT</name>
<evidence type="ECO:0000259" key="9">
    <source>
        <dbReference type="PROSITE" id="PS50929"/>
    </source>
</evidence>
<reference evidence="10 11" key="1">
    <citation type="journal article" date="2014" name="Antonie Van Leeuwenhoek">
        <title>Hyphomonas beringensis sp. nov. and Hyphomonas chukchiensis sp. nov., isolated from surface seawater of the Bering Sea and Chukchi Sea.</title>
        <authorList>
            <person name="Li C."/>
            <person name="Lai Q."/>
            <person name="Li G."/>
            <person name="Dong C."/>
            <person name="Wang J."/>
            <person name="Liao Y."/>
            <person name="Shao Z."/>
        </authorList>
    </citation>
    <scope>NUCLEOTIDE SEQUENCE [LARGE SCALE GENOMIC DNA]</scope>
    <source>
        <strain evidence="10 11">25B14_1</strain>
    </source>
</reference>
<feature type="domain" description="ABC transmembrane type-1" evidence="9">
    <location>
        <begin position="27"/>
        <end position="304"/>
    </location>
</feature>
<evidence type="ECO:0008006" key="12">
    <source>
        <dbReference type="Google" id="ProtNLM"/>
    </source>
</evidence>
<organism evidence="10 11">
    <name type="scientific">Hyphomonas beringensis</name>
    <dbReference type="NCBI Taxonomy" id="1280946"/>
    <lineage>
        <taxon>Bacteria</taxon>
        <taxon>Pseudomonadati</taxon>
        <taxon>Pseudomonadota</taxon>
        <taxon>Alphaproteobacteria</taxon>
        <taxon>Hyphomonadales</taxon>
        <taxon>Hyphomonadaceae</taxon>
        <taxon>Hyphomonas</taxon>
    </lineage>
</organism>
<evidence type="ECO:0000256" key="7">
    <source>
        <dbReference type="SAM" id="Phobius"/>
    </source>
</evidence>
<keyword evidence="4" id="KW-0067">ATP-binding</keyword>
<feature type="domain" description="ABC transporter" evidence="8">
    <location>
        <begin position="336"/>
        <end position="572"/>
    </location>
</feature>
<dbReference type="Gene3D" id="1.20.1560.10">
    <property type="entry name" value="ABC transporter type 1, transmembrane domain"/>
    <property type="match status" value="1"/>
</dbReference>
<feature type="transmembrane region" description="Helical" evidence="7">
    <location>
        <begin position="259"/>
        <end position="284"/>
    </location>
</feature>
<dbReference type="Gene3D" id="3.40.50.300">
    <property type="entry name" value="P-loop containing nucleotide triphosphate hydrolases"/>
    <property type="match status" value="1"/>
</dbReference>
<evidence type="ECO:0000256" key="1">
    <source>
        <dbReference type="ARBA" id="ARBA00004651"/>
    </source>
</evidence>
<comment type="subcellular location">
    <subcellularLocation>
        <location evidence="1">Cell membrane</location>
        <topology evidence="1">Multi-pass membrane protein</topology>
    </subcellularLocation>
</comment>
<dbReference type="OrthoDB" id="7614182at2"/>
<keyword evidence="2 7" id="KW-0812">Transmembrane</keyword>
<evidence type="ECO:0000313" key="10">
    <source>
        <dbReference type="EMBL" id="KCZ54398.1"/>
    </source>
</evidence>
<dbReference type="PROSITE" id="PS50929">
    <property type="entry name" value="ABC_TM1F"/>
    <property type="match status" value="1"/>
</dbReference>
<dbReference type="InterPro" id="IPR039421">
    <property type="entry name" value="Type_1_exporter"/>
</dbReference>
<dbReference type="Proteomes" id="UP000027037">
    <property type="component" value="Unassembled WGS sequence"/>
</dbReference>